<evidence type="ECO:0000256" key="1">
    <source>
        <dbReference type="SAM" id="Phobius"/>
    </source>
</evidence>
<evidence type="ECO:0000313" key="2">
    <source>
        <dbReference type="EMBL" id="CRZ08270.1"/>
    </source>
</evidence>
<keyword evidence="1" id="KW-0812">Transmembrane</keyword>
<reference evidence="2" key="1">
    <citation type="submission" date="2015-04" db="EMBL/GenBank/DDBJ databases">
        <title>The genome sequence of the plant pathogenic Rhizarian Plasmodiophora brassicae reveals insights in its biotrophic life cycle and the origin of chitin synthesis.</title>
        <authorList>
            <person name="Schwelm A."/>
            <person name="Fogelqvist J."/>
            <person name="Knaust A."/>
            <person name="Julke S."/>
            <person name="Lilja T."/>
            <person name="Dhandapani V."/>
            <person name="Bonilla-Rosso G."/>
            <person name="Karlsson M."/>
            <person name="Shevchenko A."/>
            <person name="Choi S.R."/>
            <person name="Kim H.G."/>
            <person name="Park J.Y."/>
            <person name="Lim Y.P."/>
            <person name="Ludwig-Muller J."/>
            <person name="Dixelius C."/>
        </authorList>
    </citation>
    <scope>NUCLEOTIDE SEQUENCE</scope>
    <source>
        <tissue evidence="2">Potato root galls</tissue>
    </source>
</reference>
<protein>
    <submittedName>
        <fullName evidence="2">Uncharacterized protein</fullName>
    </submittedName>
</protein>
<keyword evidence="1" id="KW-1133">Transmembrane helix</keyword>
<feature type="transmembrane region" description="Helical" evidence="1">
    <location>
        <begin position="29"/>
        <end position="50"/>
    </location>
</feature>
<sequence length="108" mass="12546">VSNLYFISILSYFSLQMQRPITMHASSTYWLLFWEAAYSYLLTGVVGPVLKEMIFQTKKSRLLHPPCFSLSHSMGCHFLEFVLCNCSCSIFVTWTLLCESFFSFNMLN</sequence>
<dbReference type="AlphaFoldDB" id="A0A0H5R252"/>
<proteinExistence type="predicted"/>
<accession>A0A0H5R252</accession>
<feature type="transmembrane region" description="Helical" evidence="1">
    <location>
        <begin position="78"/>
        <end position="97"/>
    </location>
</feature>
<feature type="non-terminal residue" evidence="2">
    <location>
        <position position="1"/>
    </location>
</feature>
<organism evidence="2">
    <name type="scientific">Spongospora subterranea</name>
    <dbReference type="NCBI Taxonomy" id="70186"/>
    <lineage>
        <taxon>Eukaryota</taxon>
        <taxon>Sar</taxon>
        <taxon>Rhizaria</taxon>
        <taxon>Endomyxa</taxon>
        <taxon>Phytomyxea</taxon>
        <taxon>Plasmodiophorida</taxon>
        <taxon>Plasmodiophoridae</taxon>
        <taxon>Spongospora</taxon>
    </lineage>
</organism>
<dbReference type="EMBL" id="HACM01007828">
    <property type="protein sequence ID" value="CRZ08270.1"/>
    <property type="molecule type" value="Transcribed_RNA"/>
</dbReference>
<keyword evidence="1" id="KW-0472">Membrane</keyword>
<name>A0A0H5R252_9EUKA</name>